<dbReference type="EMBL" id="CAJNOH010000023">
    <property type="protein sequence ID" value="CAF0772991.1"/>
    <property type="molecule type" value="Genomic_DNA"/>
</dbReference>
<evidence type="ECO:0000313" key="5">
    <source>
        <dbReference type="EMBL" id="CAF3997935.1"/>
    </source>
</evidence>
<dbReference type="Proteomes" id="UP000663864">
    <property type="component" value="Unassembled WGS sequence"/>
</dbReference>
<comment type="caution">
    <text evidence="3">The sequence shown here is derived from an EMBL/GenBank/DDBJ whole genome shotgun (WGS) entry which is preliminary data.</text>
</comment>
<dbReference type="Proteomes" id="UP000663889">
    <property type="component" value="Unassembled WGS sequence"/>
</dbReference>
<gene>
    <name evidence="5" type="ORF">FNK824_LOCUS25772</name>
    <name evidence="6" type="ORF">JBS370_LOCUS26670</name>
    <name evidence="4" type="ORF">JXQ802_LOCUS44822</name>
    <name evidence="1" type="ORF">PYM288_LOCUS3212</name>
    <name evidence="3" type="ORF">SEV965_LOCUS29123</name>
    <name evidence="2" type="ORF">ZHD862_LOCUS29073</name>
</gene>
<dbReference type="Proteomes" id="UP000663836">
    <property type="component" value="Unassembled WGS sequence"/>
</dbReference>
<dbReference type="EMBL" id="CAJOBD010004774">
    <property type="protein sequence ID" value="CAF4008026.1"/>
    <property type="molecule type" value="Genomic_DNA"/>
</dbReference>
<evidence type="ECO:0000313" key="7">
    <source>
        <dbReference type="Proteomes" id="UP000663870"/>
    </source>
</evidence>
<dbReference type="EMBL" id="CAJOBE010006146">
    <property type="protein sequence ID" value="CAF3997935.1"/>
    <property type="molecule type" value="Genomic_DNA"/>
</dbReference>
<evidence type="ECO:0000313" key="8">
    <source>
        <dbReference type="Proteomes" id="UP000663889"/>
    </source>
</evidence>
<dbReference type="Proteomes" id="UP000663870">
    <property type="component" value="Unassembled WGS sequence"/>
</dbReference>
<proteinExistence type="predicted"/>
<evidence type="ECO:0000313" key="1">
    <source>
        <dbReference type="EMBL" id="CAF0772991.1"/>
    </source>
</evidence>
<evidence type="ECO:0000313" key="2">
    <source>
        <dbReference type="EMBL" id="CAF1322254.1"/>
    </source>
</evidence>
<evidence type="ECO:0000313" key="3">
    <source>
        <dbReference type="EMBL" id="CAF1356005.1"/>
    </source>
</evidence>
<dbReference type="Proteomes" id="UP000663854">
    <property type="component" value="Unassembled WGS sequence"/>
</dbReference>
<dbReference type="EMBL" id="CAJNOT010002507">
    <property type="protein sequence ID" value="CAF1322254.1"/>
    <property type="molecule type" value="Genomic_DNA"/>
</dbReference>
<accession>A0A815HT81</accession>
<dbReference type="EMBL" id="CAJNOL010003547">
    <property type="protein sequence ID" value="CAF1566692.1"/>
    <property type="molecule type" value="Genomic_DNA"/>
</dbReference>
<dbReference type="AlphaFoldDB" id="A0A815HT81"/>
<name>A0A815HT81_9BILA</name>
<dbReference type="EMBL" id="CAJNOU010002880">
    <property type="protein sequence ID" value="CAF1356005.1"/>
    <property type="molecule type" value="Genomic_DNA"/>
</dbReference>
<reference evidence="3" key="1">
    <citation type="submission" date="2021-02" db="EMBL/GenBank/DDBJ databases">
        <authorList>
            <person name="Nowell W R."/>
        </authorList>
    </citation>
    <scope>NUCLEOTIDE SEQUENCE</scope>
</reference>
<dbReference type="Proteomes" id="UP000663874">
    <property type="component" value="Unassembled WGS sequence"/>
</dbReference>
<evidence type="ECO:0000313" key="4">
    <source>
        <dbReference type="EMBL" id="CAF1566692.1"/>
    </source>
</evidence>
<organism evidence="3 8">
    <name type="scientific">Rotaria sordida</name>
    <dbReference type="NCBI Taxonomy" id="392033"/>
    <lineage>
        <taxon>Eukaryota</taxon>
        <taxon>Metazoa</taxon>
        <taxon>Spiralia</taxon>
        <taxon>Gnathifera</taxon>
        <taxon>Rotifera</taxon>
        <taxon>Eurotatoria</taxon>
        <taxon>Bdelloidea</taxon>
        <taxon>Philodinida</taxon>
        <taxon>Philodinidae</taxon>
        <taxon>Rotaria</taxon>
    </lineage>
</organism>
<keyword evidence="7" id="KW-1185">Reference proteome</keyword>
<evidence type="ECO:0000313" key="6">
    <source>
        <dbReference type="EMBL" id="CAF4008026.1"/>
    </source>
</evidence>
<sequence>MSSSSSTIPKFERIRKRQLSPDQAHIQIQTKKSSMFSKTLLTHDDYENIYKNMTILFVGENSIRILYRDLIKVITTGRLLDYTEASCCNGHYKIVEGETIIKAEGSIGTVGYKNIRKFKSINNSINIIFIYLPTIMDYDLTVDNLRYLQDEKLENKIDFIIFGSYAQDMTKEKIIQSNLTYKEYVDKYLVSLDSVARYLKTFSKQQQHQKREQLFWISPYPFKPDMSHEETCEFERINKEIDNIMKLNMYQKYDRFDLFVRRPDLVITRISHFSLHGVREISDSIARTIGQQMNRSFTPAIPFPSTPLTKKEQQ</sequence>
<protein>
    <submittedName>
        <fullName evidence="3">Uncharacterized protein</fullName>
    </submittedName>
</protein>